<dbReference type="Proteomes" id="UP001652409">
    <property type="component" value="Unassembled WGS sequence"/>
</dbReference>
<dbReference type="PANTHER" id="PTHR43280">
    <property type="entry name" value="ARAC-FAMILY TRANSCRIPTIONAL REGULATOR"/>
    <property type="match status" value="1"/>
</dbReference>
<keyword evidence="6" id="KW-0597">Phosphoprotein</keyword>
<evidence type="ECO:0000256" key="4">
    <source>
        <dbReference type="ARBA" id="ARBA00023163"/>
    </source>
</evidence>
<keyword evidence="4" id="KW-0804">Transcription</keyword>
<dbReference type="Gene3D" id="3.40.50.2300">
    <property type="match status" value="1"/>
</dbReference>
<dbReference type="InterPro" id="IPR001789">
    <property type="entry name" value="Sig_transdc_resp-reg_receiver"/>
</dbReference>
<keyword evidence="2" id="KW-0805">Transcription regulation</keyword>
<protein>
    <recommendedName>
        <fullName evidence="1">Stage 0 sporulation protein A homolog</fullName>
    </recommendedName>
</protein>
<dbReference type="InterPro" id="IPR018060">
    <property type="entry name" value="HTH_AraC"/>
</dbReference>
<evidence type="ECO:0000256" key="5">
    <source>
        <dbReference type="ARBA" id="ARBA00024867"/>
    </source>
</evidence>
<dbReference type="SMART" id="SM00448">
    <property type="entry name" value="REC"/>
    <property type="match status" value="1"/>
</dbReference>
<feature type="domain" description="HTH araC/xylS-type" evidence="7">
    <location>
        <begin position="402"/>
        <end position="500"/>
    </location>
</feature>
<dbReference type="Gene3D" id="1.10.10.60">
    <property type="entry name" value="Homeodomain-like"/>
    <property type="match status" value="2"/>
</dbReference>
<evidence type="ECO:0000259" key="8">
    <source>
        <dbReference type="PROSITE" id="PS50110"/>
    </source>
</evidence>
<comment type="function">
    <text evidence="5">May play the central regulatory role in sporulation. It may be an element of the effector pathway responsible for the activation of sporulation genes in response to nutritional stress. Spo0A may act in concert with spo0H (a sigma factor) to control the expression of some genes that are critical to the sporulation process.</text>
</comment>
<dbReference type="PROSITE" id="PS01124">
    <property type="entry name" value="HTH_ARAC_FAMILY_2"/>
    <property type="match status" value="1"/>
</dbReference>
<evidence type="ECO:0000256" key="2">
    <source>
        <dbReference type="ARBA" id="ARBA00023015"/>
    </source>
</evidence>
<gene>
    <name evidence="9" type="ORF">OCV61_06465</name>
</gene>
<dbReference type="RefSeq" id="WP_158421129.1">
    <property type="nucleotide sequence ID" value="NZ_JAOQJL010000010.1"/>
</dbReference>
<reference evidence="9 10" key="1">
    <citation type="journal article" date="2021" name="ISME Commun">
        <title>Automated analysis of genomic sequences facilitates high-throughput and comprehensive description of bacteria.</title>
        <authorList>
            <person name="Hitch T.C.A."/>
        </authorList>
    </citation>
    <scope>NUCLEOTIDE SEQUENCE [LARGE SCALE GENOMIC DNA]</scope>
    <source>
        <strain evidence="9 10">Sanger_23</strain>
    </source>
</reference>
<evidence type="ECO:0000259" key="7">
    <source>
        <dbReference type="PROSITE" id="PS01124"/>
    </source>
</evidence>
<evidence type="ECO:0000256" key="3">
    <source>
        <dbReference type="ARBA" id="ARBA00023125"/>
    </source>
</evidence>
<dbReference type="PRINTS" id="PR00032">
    <property type="entry name" value="HTHARAC"/>
</dbReference>
<dbReference type="PROSITE" id="PS50110">
    <property type="entry name" value="RESPONSE_REGULATORY"/>
    <property type="match status" value="1"/>
</dbReference>
<dbReference type="InterPro" id="IPR011006">
    <property type="entry name" value="CheY-like_superfamily"/>
</dbReference>
<organism evidence="9 10">
    <name type="scientific">Blautia ammoniilytica</name>
    <dbReference type="NCBI Taxonomy" id="2981782"/>
    <lineage>
        <taxon>Bacteria</taxon>
        <taxon>Bacillati</taxon>
        <taxon>Bacillota</taxon>
        <taxon>Clostridia</taxon>
        <taxon>Lachnospirales</taxon>
        <taxon>Lachnospiraceae</taxon>
        <taxon>Blautia</taxon>
    </lineage>
</organism>
<dbReference type="SUPFAM" id="SSF46689">
    <property type="entry name" value="Homeodomain-like"/>
    <property type="match status" value="1"/>
</dbReference>
<comment type="caution">
    <text evidence="9">The sequence shown here is derived from an EMBL/GenBank/DDBJ whole genome shotgun (WGS) entry which is preliminary data.</text>
</comment>
<dbReference type="CDD" id="cd17536">
    <property type="entry name" value="REC_YesN-like"/>
    <property type="match status" value="1"/>
</dbReference>
<feature type="domain" description="Response regulatory" evidence="8">
    <location>
        <begin position="3"/>
        <end position="119"/>
    </location>
</feature>
<dbReference type="Pfam" id="PF00072">
    <property type="entry name" value="Response_reg"/>
    <property type="match status" value="1"/>
</dbReference>
<dbReference type="PANTHER" id="PTHR43280:SF2">
    <property type="entry name" value="HTH-TYPE TRANSCRIPTIONAL REGULATOR EXSA"/>
    <property type="match status" value="1"/>
</dbReference>
<dbReference type="SMART" id="SM00342">
    <property type="entry name" value="HTH_ARAC"/>
    <property type="match status" value="1"/>
</dbReference>
<accession>A0ABT2TTF0</accession>
<dbReference type="SUPFAM" id="SSF52172">
    <property type="entry name" value="CheY-like"/>
    <property type="match status" value="1"/>
</dbReference>
<sequence length="508" mass="59284">MRKILIADDERIERQGIRSLLERKDYNLEILEASNGKEALEIARSQKPDILLSDIKMPFMTGLELMEKVRQFDSEMAIIIFSGYSDFEYARLAIKYGVLGYVLKPVNPSEFYNVIDKTLIAIDEKKQTEVLMQKNQDFMEQFYLQKYLNTGRQDIKAEAMATLDVSWWEQVRQMILIETATDFFEEHAEDFETELAAELKLPFHYLNLSATSSLLFFDDKVKVDYSVLGQHIHGFMKDTMNAECYVAVSSTITSDFNMADAYQEVEILMENRFYRSDMWVYMPDINWEGKDNYDVVVDLLEKMENDVRLRDLTHLWEHFRKFAGQKQQGGKFSHIFVKFSCSNIVKEMYKDMNFSSDKCADAIEKLYQCTTVQEIIDILEQNIQLYEDTMFSNQSGARSDVEKVKSYVYEHYADELSVEILGKGVYLSPGYMSYIFKKETGEGLTHFIREFRLEKAKELLCTTNKKIVQICKETGFTNASYFCKSFREYYGCSPEKFRKTSGNGEDIG</sequence>
<keyword evidence="10" id="KW-1185">Reference proteome</keyword>
<evidence type="ECO:0000256" key="1">
    <source>
        <dbReference type="ARBA" id="ARBA00018672"/>
    </source>
</evidence>
<evidence type="ECO:0000256" key="6">
    <source>
        <dbReference type="PROSITE-ProRule" id="PRU00169"/>
    </source>
</evidence>
<dbReference type="InterPro" id="IPR009057">
    <property type="entry name" value="Homeodomain-like_sf"/>
</dbReference>
<keyword evidence="3" id="KW-0238">DNA-binding</keyword>
<evidence type="ECO:0000313" key="9">
    <source>
        <dbReference type="EMBL" id="MCU6765056.1"/>
    </source>
</evidence>
<dbReference type="InterPro" id="IPR020449">
    <property type="entry name" value="Tscrpt_reg_AraC-type_HTH"/>
</dbReference>
<evidence type="ECO:0000313" key="10">
    <source>
        <dbReference type="Proteomes" id="UP001652409"/>
    </source>
</evidence>
<feature type="modified residue" description="4-aspartylphosphate" evidence="6">
    <location>
        <position position="54"/>
    </location>
</feature>
<name>A0ABT2TTF0_9FIRM</name>
<dbReference type="EMBL" id="JAOQJL010000010">
    <property type="protein sequence ID" value="MCU6765056.1"/>
    <property type="molecule type" value="Genomic_DNA"/>
</dbReference>
<proteinExistence type="predicted"/>
<dbReference type="Pfam" id="PF12833">
    <property type="entry name" value="HTH_18"/>
    <property type="match status" value="1"/>
</dbReference>